<proteinExistence type="predicted"/>
<dbReference type="PROSITE" id="PS50994">
    <property type="entry name" value="INTEGRASE"/>
    <property type="match status" value="1"/>
</dbReference>
<dbReference type="GO" id="GO:0003676">
    <property type="term" value="F:nucleic acid binding"/>
    <property type="evidence" value="ECO:0007669"/>
    <property type="project" value="InterPro"/>
</dbReference>
<accession>A0A1G2F216</accession>
<dbReference type="Pfam" id="PF13683">
    <property type="entry name" value="rve_3"/>
    <property type="match status" value="1"/>
</dbReference>
<dbReference type="InterPro" id="IPR001584">
    <property type="entry name" value="Integrase_cat-core"/>
</dbReference>
<dbReference type="AlphaFoldDB" id="A0A1G2F216"/>
<evidence type="ECO:0000259" key="1">
    <source>
        <dbReference type="PROSITE" id="PS50994"/>
    </source>
</evidence>
<reference evidence="2 3" key="1">
    <citation type="journal article" date="2016" name="Nat. Commun.">
        <title>Thousands of microbial genomes shed light on interconnected biogeochemical processes in an aquifer system.</title>
        <authorList>
            <person name="Anantharaman K."/>
            <person name="Brown C.T."/>
            <person name="Hug L.A."/>
            <person name="Sharon I."/>
            <person name="Castelle C.J."/>
            <person name="Probst A.J."/>
            <person name="Thomas B.C."/>
            <person name="Singh A."/>
            <person name="Wilkins M.J."/>
            <person name="Karaoz U."/>
            <person name="Brodie E.L."/>
            <person name="Williams K.H."/>
            <person name="Hubbard S.S."/>
            <person name="Banfield J.F."/>
        </authorList>
    </citation>
    <scope>NUCLEOTIDE SEQUENCE [LARGE SCALE GENOMIC DNA]</scope>
</reference>
<evidence type="ECO:0000313" key="3">
    <source>
        <dbReference type="Proteomes" id="UP000176787"/>
    </source>
</evidence>
<dbReference type="Gene3D" id="3.30.420.10">
    <property type="entry name" value="Ribonuclease H-like superfamily/Ribonuclease H"/>
    <property type="match status" value="1"/>
</dbReference>
<feature type="domain" description="Integrase catalytic" evidence="1">
    <location>
        <begin position="1"/>
        <end position="77"/>
    </location>
</feature>
<sequence length="83" mass="9924">MSKYNIIRYLIDPGKPAQNGKVERSHKTDWEMFYERNEFRNLQELETKIKIWNNNYDNSEHCTLDGLSPNEFLRLSEAQNVCV</sequence>
<dbReference type="GO" id="GO:0015074">
    <property type="term" value="P:DNA integration"/>
    <property type="evidence" value="ECO:0007669"/>
    <property type="project" value="InterPro"/>
</dbReference>
<organism evidence="2 3">
    <name type="scientific">Candidatus Niyogibacteria bacterium RIFCSPLOWO2_12_FULL_41_13</name>
    <dbReference type="NCBI Taxonomy" id="1801726"/>
    <lineage>
        <taxon>Bacteria</taxon>
        <taxon>Candidatus Niyogiibacteriota</taxon>
    </lineage>
</organism>
<dbReference type="SUPFAM" id="SSF53098">
    <property type="entry name" value="Ribonuclease H-like"/>
    <property type="match status" value="1"/>
</dbReference>
<gene>
    <name evidence="2" type="ORF">A3H02_02715</name>
</gene>
<dbReference type="Proteomes" id="UP000176787">
    <property type="component" value="Unassembled WGS sequence"/>
</dbReference>
<dbReference type="EMBL" id="MHMS01000015">
    <property type="protein sequence ID" value="OGZ32059.1"/>
    <property type="molecule type" value="Genomic_DNA"/>
</dbReference>
<name>A0A1G2F216_9BACT</name>
<comment type="caution">
    <text evidence="2">The sequence shown here is derived from an EMBL/GenBank/DDBJ whole genome shotgun (WGS) entry which is preliminary data.</text>
</comment>
<protein>
    <recommendedName>
        <fullName evidence="1">Integrase catalytic domain-containing protein</fullName>
    </recommendedName>
</protein>
<dbReference type="InterPro" id="IPR012337">
    <property type="entry name" value="RNaseH-like_sf"/>
</dbReference>
<evidence type="ECO:0000313" key="2">
    <source>
        <dbReference type="EMBL" id="OGZ32059.1"/>
    </source>
</evidence>
<dbReference type="InterPro" id="IPR036397">
    <property type="entry name" value="RNaseH_sf"/>
</dbReference>